<dbReference type="GO" id="GO:0000122">
    <property type="term" value="P:negative regulation of transcription by RNA polymerase II"/>
    <property type="evidence" value="ECO:0007669"/>
    <property type="project" value="TreeGrafter"/>
</dbReference>
<evidence type="ECO:0000313" key="7">
    <source>
        <dbReference type="EMBL" id="CAI5745545.1"/>
    </source>
</evidence>
<name>A0AAV0VBN5_9STRA</name>
<gene>
    <name evidence="7" type="ORF">PDE001_LOCUS10610</name>
</gene>
<evidence type="ECO:0000259" key="6">
    <source>
        <dbReference type="PROSITE" id="PS51293"/>
    </source>
</evidence>
<reference evidence="7" key="1">
    <citation type="submission" date="2022-12" db="EMBL/GenBank/DDBJ databases">
        <authorList>
            <person name="Webb A."/>
        </authorList>
    </citation>
    <scope>NUCLEOTIDE SEQUENCE</scope>
    <source>
        <strain evidence="7">Pd1</strain>
    </source>
</reference>
<dbReference type="FunFam" id="1.10.10.60:FF:000012">
    <property type="entry name" value="Metastasis-associated 1 family, member 3"/>
    <property type="match status" value="2"/>
</dbReference>
<feature type="domain" description="SANT" evidence="6">
    <location>
        <begin position="137"/>
        <end position="188"/>
    </location>
</feature>
<dbReference type="GO" id="GO:0042826">
    <property type="term" value="F:histone deacetylase binding"/>
    <property type="evidence" value="ECO:0007669"/>
    <property type="project" value="TreeGrafter"/>
</dbReference>
<keyword evidence="5" id="KW-0539">Nucleus</keyword>
<dbReference type="Proteomes" id="UP001162029">
    <property type="component" value="Unassembled WGS sequence"/>
</dbReference>
<dbReference type="GO" id="GO:0003677">
    <property type="term" value="F:DNA binding"/>
    <property type="evidence" value="ECO:0007669"/>
    <property type="project" value="UniProtKB-KW"/>
</dbReference>
<dbReference type="GO" id="GO:0003714">
    <property type="term" value="F:transcription corepressor activity"/>
    <property type="evidence" value="ECO:0007669"/>
    <property type="project" value="TreeGrafter"/>
</dbReference>
<dbReference type="SMART" id="SM00717">
    <property type="entry name" value="SANT"/>
    <property type="match status" value="2"/>
</dbReference>
<accession>A0AAV0VBN5</accession>
<protein>
    <recommendedName>
        <fullName evidence="6">SANT domain-containing protein</fullName>
    </recommendedName>
</protein>
<dbReference type="SUPFAM" id="SSF46689">
    <property type="entry name" value="Homeodomain-like"/>
    <property type="match status" value="2"/>
</dbReference>
<keyword evidence="4" id="KW-0238">DNA-binding</keyword>
<evidence type="ECO:0000256" key="3">
    <source>
        <dbReference type="ARBA" id="ARBA00022833"/>
    </source>
</evidence>
<sequence length="359" mass="41119">MATMASHDCAGQGEAKEPSITIPNKTALLRVQKRLIMMRSDSSSGDDIGSIDDRDRQRVVQAALIWRGEDGSDATNADVKMNNIRRYLRAARALYEMQFQMKRPSAVLKMRSNSYGFKSRSTFDALAALVSPLRAHQVLDDWTGIEVGLFEEAYERFSKDFYAIAEQLPKKTVKDIIAFYYVWKKHGSCAKLRDDVNMPDDFLPEPEPDICSETLKLMDRLRKRQVYIQDYLDAARAMYSPQPTYASNHKRQKISAFGLQRVSCFHQGLKGLSPLRVSSVLDTWTPFEIRVFEVAIECYGKDFPRIANVISNKSCGEVVAFYYVWKNDSHYQVVKNRWERKDEARLTKKTSANSNNKCA</sequence>
<dbReference type="GO" id="GO:0008270">
    <property type="term" value="F:zinc ion binding"/>
    <property type="evidence" value="ECO:0007669"/>
    <property type="project" value="UniProtKB-KW"/>
</dbReference>
<dbReference type="GO" id="GO:0005654">
    <property type="term" value="C:nucleoplasm"/>
    <property type="evidence" value="ECO:0007669"/>
    <property type="project" value="TreeGrafter"/>
</dbReference>
<evidence type="ECO:0000256" key="5">
    <source>
        <dbReference type="ARBA" id="ARBA00023242"/>
    </source>
</evidence>
<proteinExistence type="predicted"/>
<dbReference type="EMBL" id="CANTFM010002289">
    <property type="protein sequence ID" value="CAI5745545.1"/>
    <property type="molecule type" value="Genomic_DNA"/>
</dbReference>
<keyword evidence="1" id="KW-0479">Metal-binding</keyword>
<dbReference type="InterPro" id="IPR001005">
    <property type="entry name" value="SANT/Myb"/>
</dbReference>
<dbReference type="InterPro" id="IPR017884">
    <property type="entry name" value="SANT_dom"/>
</dbReference>
<keyword evidence="8" id="KW-1185">Reference proteome</keyword>
<dbReference type="PROSITE" id="PS51293">
    <property type="entry name" value="SANT"/>
    <property type="match status" value="2"/>
</dbReference>
<keyword evidence="2" id="KW-0863">Zinc-finger</keyword>
<evidence type="ECO:0000256" key="4">
    <source>
        <dbReference type="ARBA" id="ARBA00023125"/>
    </source>
</evidence>
<dbReference type="Gene3D" id="1.10.10.60">
    <property type="entry name" value="Homeodomain-like"/>
    <property type="match status" value="2"/>
</dbReference>
<dbReference type="AlphaFoldDB" id="A0AAV0VBN5"/>
<dbReference type="InterPro" id="IPR009057">
    <property type="entry name" value="Homeodomain-like_sf"/>
</dbReference>
<feature type="domain" description="SANT" evidence="6">
    <location>
        <begin position="279"/>
        <end position="330"/>
    </location>
</feature>
<evidence type="ECO:0000256" key="1">
    <source>
        <dbReference type="ARBA" id="ARBA00022723"/>
    </source>
</evidence>
<evidence type="ECO:0000313" key="8">
    <source>
        <dbReference type="Proteomes" id="UP001162029"/>
    </source>
</evidence>
<dbReference type="PANTHER" id="PTHR10865">
    <property type="entry name" value="METASTASIS-ASSOCIATED PROTEIN AND MESODERM INDUCTION EARLY RESPONSE PROTEIN"/>
    <property type="match status" value="1"/>
</dbReference>
<dbReference type="PANTHER" id="PTHR10865:SF28">
    <property type="entry name" value="ELM2 DOMAIN-CONTAINING PROTEIN"/>
    <property type="match status" value="1"/>
</dbReference>
<evidence type="ECO:0000256" key="2">
    <source>
        <dbReference type="ARBA" id="ARBA00022771"/>
    </source>
</evidence>
<organism evidence="7 8">
    <name type="scientific">Peronospora destructor</name>
    <dbReference type="NCBI Taxonomy" id="86335"/>
    <lineage>
        <taxon>Eukaryota</taxon>
        <taxon>Sar</taxon>
        <taxon>Stramenopiles</taxon>
        <taxon>Oomycota</taxon>
        <taxon>Peronosporomycetes</taxon>
        <taxon>Peronosporales</taxon>
        <taxon>Peronosporaceae</taxon>
        <taxon>Peronospora</taxon>
    </lineage>
</organism>
<comment type="caution">
    <text evidence="7">The sequence shown here is derived from an EMBL/GenBank/DDBJ whole genome shotgun (WGS) entry which is preliminary data.</text>
</comment>
<dbReference type="InterPro" id="IPR040138">
    <property type="entry name" value="MIER/MTA"/>
</dbReference>
<keyword evidence="3" id="KW-0862">Zinc</keyword>